<proteinExistence type="predicted"/>
<sequence length="240" mass="27743">MSKKKKKFIFFIMFWTILIVSFIFFSALIVLKANGYQLNYKNWNLTKTGMILLDGTPNDALIRVNNKTFTNGFPLKLSNLALARYDINVSKDGYNSWQKDILVNPGMAIAYRDIVLFLQNPKELNNNNLTSEEIIQEAGDLTSNIKTNKTEIFIDERIITRFSTNILAAYYYPDKQHIIVQIEKENNQNQTELRVIDIDGSNNQYLFDLASKSPAPITFRKNGEELYYIEADLVKSKTIR</sequence>
<dbReference type="Proteomes" id="UP000033862">
    <property type="component" value="Unassembled WGS sequence"/>
</dbReference>
<comment type="caution">
    <text evidence="2">The sequence shown here is derived from an EMBL/GenBank/DDBJ whole genome shotgun (WGS) entry which is preliminary data.</text>
</comment>
<protein>
    <recommendedName>
        <fullName evidence="4">PEGA domain-containing protein</fullName>
    </recommendedName>
</protein>
<keyword evidence="1" id="KW-0812">Transmembrane</keyword>
<evidence type="ECO:0000313" key="3">
    <source>
        <dbReference type="Proteomes" id="UP000033862"/>
    </source>
</evidence>
<evidence type="ECO:0000256" key="1">
    <source>
        <dbReference type="SAM" id="Phobius"/>
    </source>
</evidence>
<reference evidence="2 3" key="1">
    <citation type="journal article" date="2015" name="Nature">
        <title>rRNA introns, odd ribosomes, and small enigmatic genomes across a large radiation of phyla.</title>
        <authorList>
            <person name="Brown C.T."/>
            <person name="Hug L.A."/>
            <person name="Thomas B.C."/>
            <person name="Sharon I."/>
            <person name="Castelle C.J."/>
            <person name="Singh A."/>
            <person name="Wilkins M.J."/>
            <person name="Williams K.H."/>
            <person name="Banfield J.F."/>
        </authorList>
    </citation>
    <scope>NUCLEOTIDE SEQUENCE [LARGE SCALE GENOMIC DNA]</scope>
</reference>
<dbReference type="EMBL" id="LBVS01000003">
    <property type="protein sequence ID" value="KKQ90838.1"/>
    <property type="molecule type" value="Genomic_DNA"/>
</dbReference>
<feature type="transmembrane region" description="Helical" evidence="1">
    <location>
        <begin position="9"/>
        <end position="31"/>
    </location>
</feature>
<dbReference type="STRING" id="1618332.UT15_C0003G0013"/>
<evidence type="ECO:0008006" key="4">
    <source>
        <dbReference type="Google" id="ProtNLM"/>
    </source>
</evidence>
<keyword evidence="1" id="KW-0472">Membrane</keyword>
<dbReference type="AlphaFoldDB" id="A0A0G0LG37"/>
<keyword evidence="1" id="KW-1133">Transmembrane helix</keyword>
<name>A0A0G0LG37_9BACT</name>
<organism evidence="2 3">
    <name type="scientific">Berkelbacteria bacterium GW2011_GWA1_39_10</name>
    <dbReference type="NCBI Taxonomy" id="1618332"/>
    <lineage>
        <taxon>Bacteria</taxon>
        <taxon>Candidatus Berkelbacteria</taxon>
    </lineage>
</organism>
<gene>
    <name evidence="2" type="ORF">UT15_C0003G0013</name>
</gene>
<evidence type="ECO:0000313" key="2">
    <source>
        <dbReference type="EMBL" id="KKQ90838.1"/>
    </source>
</evidence>
<accession>A0A0G0LG37</accession>